<proteinExistence type="predicted"/>
<accession>A0A645G3C2</accession>
<comment type="caution">
    <text evidence="1">The sequence shown here is derived from an EMBL/GenBank/DDBJ whole genome shotgun (WGS) entry which is preliminary data.</text>
</comment>
<reference evidence="1" key="1">
    <citation type="submission" date="2019-08" db="EMBL/GenBank/DDBJ databases">
        <authorList>
            <person name="Kucharzyk K."/>
            <person name="Murdoch R.W."/>
            <person name="Higgins S."/>
            <person name="Loffler F."/>
        </authorList>
    </citation>
    <scope>NUCLEOTIDE SEQUENCE</scope>
</reference>
<dbReference type="EMBL" id="VSSQ01068040">
    <property type="protein sequence ID" value="MPN20319.1"/>
    <property type="molecule type" value="Genomic_DNA"/>
</dbReference>
<dbReference type="AlphaFoldDB" id="A0A645G3C2"/>
<dbReference type="GO" id="GO:0016491">
    <property type="term" value="F:oxidoreductase activity"/>
    <property type="evidence" value="ECO:0007669"/>
    <property type="project" value="UniProtKB-KW"/>
</dbReference>
<dbReference type="EC" id="1.1.3.48" evidence="1"/>
<organism evidence="1">
    <name type="scientific">bioreactor metagenome</name>
    <dbReference type="NCBI Taxonomy" id="1076179"/>
    <lineage>
        <taxon>unclassified sequences</taxon>
        <taxon>metagenomes</taxon>
        <taxon>ecological metagenomes</taxon>
    </lineage>
</organism>
<dbReference type="Gene3D" id="1.20.1090.10">
    <property type="entry name" value="Dehydroquinate synthase-like - alpha domain"/>
    <property type="match status" value="1"/>
</dbReference>
<gene>
    <name evidence="1" type="primary">kdnB_3</name>
    <name evidence="1" type="ORF">SDC9_167697</name>
</gene>
<sequence length="121" mass="13006">MASVLGGSSSIGGRVGAAHALSYGLSNSSPTLPHSVAVTISMLALEDIYPDGYADTLKFLESNEMLVPRASDYGIGEKDIEKMTKTALGMEKLWQSCFGVNWREKATPDFVRSAYIKITGK</sequence>
<keyword evidence="1" id="KW-0560">Oxidoreductase</keyword>
<name>A0A645G3C2_9ZZZZ</name>
<evidence type="ECO:0000313" key="1">
    <source>
        <dbReference type="EMBL" id="MPN20319.1"/>
    </source>
</evidence>
<protein>
    <submittedName>
        <fullName evidence="1">3-deoxy-alpha-D-manno-octulosonate 8-oxidase</fullName>
        <ecNumber evidence="1">1.1.3.48</ecNumber>
    </submittedName>
</protein>
<dbReference type="SUPFAM" id="SSF56796">
    <property type="entry name" value="Dehydroquinate synthase-like"/>
    <property type="match status" value="1"/>
</dbReference>